<dbReference type="OMA" id="MKFADNY"/>
<feature type="binding site" evidence="5">
    <location>
        <position position="249"/>
    </location>
    <ligand>
        <name>FAD</name>
        <dbReference type="ChEBI" id="CHEBI:57692"/>
    </ligand>
</feature>
<protein>
    <recommendedName>
        <fullName evidence="6">Amine oxidase domain-containing protein</fullName>
    </recommendedName>
</protein>
<feature type="binding site" evidence="5">
    <location>
        <position position="26"/>
    </location>
    <ligand>
        <name>FAD</name>
        <dbReference type="ChEBI" id="CHEBI:57692"/>
    </ligand>
</feature>
<organism evidence="8">
    <name type="scientific">Selaginella moellendorffii</name>
    <name type="common">Spikemoss</name>
    <dbReference type="NCBI Taxonomy" id="88036"/>
    <lineage>
        <taxon>Eukaryota</taxon>
        <taxon>Viridiplantae</taxon>
        <taxon>Streptophyta</taxon>
        <taxon>Embryophyta</taxon>
        <taxon>Tracheophyta</taxon>
        <taxon>Lycopodiopsida</taxon>
        <taxon>Selaginellales</taxon>
        <taxon>Selaginellaceae</taxon>
        <taxon>Selaginella</taxon>
    </lineage>
</organism>
<dbReference type="HOGENOM" id="CLU_004498_10_0_1"/>
<evidence type="ECO:0000256" key="4">
    <source>
        <dbReference type="ARBA" id="ARBA00023002"/>
    </source>
</evidence>
<dbReference type="Gene3D" id="3.50.50.60">
    <property type="entry name" value="FAD/NAD(P)-binding domain"/>
    <property type="match status" value="1"/>
</dbReference>
<dbReference type="Gene3D" id="3.90.660.10">
    <property type="match status" value="1"/>
</dbReference>
<gene>
    <name evidence="7" type="ORF">SELMODRAFT_439374</name>
</gene>
<sequence>MAPTMLSSNDSSSSSPTVLVVGAGISGLAAARMLHKAAFKVTVLESRDRIGGRIYTDFSFGFPVDMGASWLHGVCQDNPLASLIGRLRLPLYRTSFYQESGLQALASATMTEIYLPEIVVVLCYALFDTAGNQIPPQLVTRMGEVFEALLEETKKVREEFAQDMSLKQAFSIILKRRPDLRQEGLGHRVLQWYLCRLEGWFAADADKISLQNWDEEELLEGGHGLMVKGYWPVVFSLAEGLDIKLNHRVTKISRHPKGVRVAVENGKVFNADAIVVAAPLGVLQAKIINFEPQLPDWKVKAINELGVGNENKIAMLFDNVFWPNVEFLGVVASTTYECSYFLNLHKATGHPVLVYMPAGNLANDLEKLSESAAKNYAFSQLKKILPNASLPTKCLVSHWGSDVNSLGCYSYDAVGVSHGAYDRLRAPVDNLVFFAGEATSSSFPGTVHGAFATGVLAAAECRKTIEERCKDLELFQPAMAEEIELAIPLQISRL</sequence>
<dbReference type="PANTHER" id="PTHR10742:SF386">
    <property type="entry name" value="LYSINE-SPECIFIC HISTONE DEMETHYLASE 1A"/>
    <property type="match status" value="1"/>
</dbReference>
<dbReference type="SUPFAM" id="SSF51905">
    <property type="entry name" value="FAD/NAD(P)-binding domain"/>
    <property type="match status" value="1"/>
</dbReference>
<name>D8R3Y5_SELML</name>
<evidence type="ECO:0000313" key="8">
    <source>
        <dbReference type="Proteomes" id="UP000001514"/>
    </source>
</evidence>
<dbReference type="AlphaFoldDB" id="D8R3Y5"/>
<dbReference type="InterPro" id="IPR036188">
    <property type="entry name" value="FAD/NAD-bd_sf"/>
</dbReference>
<dbReference type="InterPro" id="IPR001613">
    <property type="entry name" value="Flavin_amine_oxidase"/>
</dbReference>
<dbReference type="GO" id="GO:1903602">
    <property type="term" value="P:thermospermine catabolic process"/>
    <property type="evidence" value="ECO:0000318"/>
    <property type="project" value="GO_Central"/>
</dbReference>
<evidence type="ECO:0000256" key="1">
    <source>
        <dbReference type="ARBA" id="ARBA00001974"/>
    </source>
</evidence>
<proteinExistence type="inferred from homology"/>
<dbReference type="SUPFAM" id="SSF54373">
    <property type="entry name" value="FAD-linked reductases, C-terminal domain"/>
    <property type="match status" value="1"/>
</dbReference>
<dbReference type="GO" id="GO:0052901">
    <property type="term" value="F:spermine oxidase activity"/>
    <property type="evidence" value="ECO:0000318"/>
    <property type="project" value="GO_Central"/>
</dbReference>
<dbReference type="Gramene" id="EFJ33019">
    <property type="protein sequence ID" value="EFJ33019"/>
    <property type="gene ID" value="SELMODRAFT_439374"/>
</dbReference>
<dbReference type="InParanoid" id="D8R3Y5"/>
<dbReference type="KEGG" id="smo:SELMODRAFT_439374"/>
<dbReference type="Proteomes" id="UP000001514">
    <property type="component" value="Unassembled WGS sequence"/>
</dbReference>
<comment type="pathway">
    <text evidence="2">Amine and polyamine degradation; spermine degradation.</text>
</comment>
<dbReference type="GO" id="GO:0046208">
    <property type="term" value="P:spermine catabolic process"/>
    <property type="evidence" value="ECO:0000318"/>
    <property type="project" value="GO_Central"/>
</dbReference>
<dbReference type="EMBL" id="GL377571">
    <property type="protein sequence ID" value="EFJ33019.1"/>
    <property type="molecule type" value="Genomic_DNA"/>
</dbReference>
<comment type="cofactor">
    <cofactor evidence="1">
        <name>FAD</name>
        <dbReference type="ChEBI" id="CHEBI:57692"/>
    </cofactor>
</comment>
<keyword evidence="4" id="KW-0560">Oxidoreductase</keyword>
<evidence type="ECO:0000256" key="3">
    <source>
        <dbReference type="ARBA" id="ARBA00005995"/>
    </source>
</evidence>
<evidence type="ECO:0000313" key="7">
    <source>
        <dbReference type="EMBL" id="EFJ33019.1"/>
    </source>
</evidence>
<dbReference type="PRINTS" id="PR00757">
    <property type="entry name" value="AMINEOXDASEF"/>
</dbReference>
<dbReference type="InterPro" id="IPR050281">
    <property type="entry name" value="Flavin_monoamine_oxidase"/>
</dbReference>
<dbReference type="PANTHER" id="PTHR10742">
    <property type="entry name" value="FLAVIN MONOAMINE OXIDASE"/>
    <property type="match status" value="1"/>
</dbReference>
<dbReference type="GO" id="GO:0005777">
    <property type="term" value="C:peroxisome"/>
    <property type="evidence" value="ECO:0000318"/>
    <property type="project" value="GO_Central"/>
</dbReference>
<dbReference type="InterPro" id="IPR002937">
    <property type="entry name" value="Amino_oxidase"/>
</dbReference>
<evidence type="ECO:0000259" key="6">
    <source>
        <dbReference type="Pfam" id="PF01593"/>
    </source>
</evidence>
<feature type="binding site" evidence="5">
    <location>
        <position position="355"/>
    </location>
    <ligand>
        <name>substrate</name>
    </ligand>
</feature>
<reference evidence="7 8" key="1">
    <citation type="journal article" date="2011" name="Science">
        <title>The Selaginella genome identifies genetic changes associated with the evolution of vascular plants.</title>
        <authorList>
            <person name="Banks J.A."/>
            <person name="Nishiyama T."/>
            <person name="Hasebe M."/>
            <person name="Bowman J.L."/>
            <person name="Gribskov M."/>
            <person name="dePamphilis C."/>
            <person name="Albert V.A."/>
            <person name="Aono N."/>
            <person name="Aoyama T."/>
            <person name="Ambrose B.A."/>
            <person name="Ashton N.W."/>
            <person name="Axtell M.J."/>
            <person name="Barker E."/>
            <person name="Barker M.S."/>
            <person name="Bennetzen J.L."/>
            <person name="Bonawitz N.D."/>
            <person name="Chapple C."/>
            <person name="Cheng C."/>
            <person name="Correa L.G."/>
            <person name="Dacre M."/>
            <person name="DeBarry J."/>
            <person name="Dreyer I."/>
            <person name="Elias M."/>
            <person name="Engstrom E.M."/>
            <person name="Estelle M."/>
            <person name="Feng L."/>
            <person name="Finet C."/>
            <person name="Floyd S.K."/>
            <person name="Frommer W.B."/>
            <person name="Fujita T."/>
            <person name="Gramzow L."/>
            <person name="Gutensohn M."/>
            <person name="Harholt J."/>
            <person name="Hattori M."/>
            <person name="Heyl A."/>
            <person name="Hirai T."/>
            <person name="Hiwatashi Y."/>
            <person name="Ishikawa M."/>
            <person name="Iwata M."/>
            <person name="Karol K.G."/>
            <person name="Koehler B."/>
            <person name="Kolukisaoglu U."/>
            <person name="Kubo M."/>
            <person name="Kurata T."/>
            <person name="Lalonde S."/>
            <person name="Li K."/>
            <person name="Li Y."/>
            <person name="Litt A."/>
            <person name="Lyons E."/>
            <person name="Manning G."/>
            <person name="Maruyama T."/>
            <person name="Michael T.P."/>
            <person name="Mikami K."/>
            <person name="Miyazaki S."/>
            <person name="Morinaga S."/>
            <person name="Murata T."/>
            <person name="Mueller-Roeber B."/>
            <person name="Nelson D.R."/>
            <person name="Obara M."/>
            <person name="Oguri Y."/>
            <person name="Olmstead R.G."/>
            <person name="Onodera N."/>
            <person name="Petersen B.L."/>
            <person name="Pils B."/>
            <person name="Prigge M."/>
            <person name="Rensing S.A."/>
            <person name="Riano-Pachon D.M."/>
            <person name="Roberts A.W."/>
            <person name="Sato Y."/>
            <person name="Scheller H.V."/>
            <person name="Schulz B."/>
            <person name="Schulz C."/>
            <person name="Shakirov E.V."/>
            <person name="Shibagaki N."/>
            <person name="Shinohara N."/>
            <person name="Shippen D.E."/>
            <person name="Soerensen I."/>
            <person name="Sotooka R."/>
            <person name="Sugimoto N."/>
            <person name="Sugita M."/>
            <person name="Sumikawa N."/>
            <person name="Tanurdzic M."/>
            <person name="Theissen G."/>
            <person name="Ulvskov P."/>
            <person name="Wakazuki S."/>
            <person name="Weng J.K."/>
            <person name="Willats W.W."/>
            <person name="Wipf D."/>
            <person name="Wolf P.G."/>
            <person name="Yang L."/>
            <person name="Zimmer A.D."/>
            <person name="Zhu Q."/>
            <person name="Mitros T."/>
            <person name="Hellsten U."/>
            <person name="Loque D."/>
            <person name="Otillar R."/>
            <person name="Salamov A."/>
            <person name="Schmutz J."/>
            <person name="Shapiro H."/>
            <person name="Lindquist E."/>
            <person name="Lucas S."/>
            <person name="Rokhsar D."/>
            <person name="Grigoriev I.V."/>
        </authorList>
    </citation>
    <scope>NUCLEOTIDE SEQUENCE [LARGE SCALE GENOMIC DNA]</scope>
</reference>
<keyword evidence="8" id="KW-1185">Reference proteome</keyword>
<dbReference type="STRING" id="88036.D8R3Y5"/>
<accession>D8R3Y5</accession>
<evidence type="ECO:0000256" key="2">
    <source>
        <dbReference type="ARBA" id="ARBA00004723"/>
    </source>
</evidence>
<evidence type="ECO:0000256" key="5">
    <source>
        <dbReference type="PIRSR" id="PIRSR601613-1"/>
    </source>
</evidence>
<comment type="similarity">
    <text evidence="3">Belongs to the flavin monoamine oxidase family.</text>
</comment>
<dbReference type="eggNOG" id="KOG0029">
    <property type="taxonomic scope" value="Eukaryota"/>
</dbReference>
<feature type="domain" description="Amine oxidase" evidence="6">
    <location>
        <begin position="25"/>
        <end position="461"/>
    </location>
</feature>
<dbReference type="Pfam" id="PF01593">
    <property type="entry name" value="Amino_oxidase"/>
    <property type="match status" value="1"/>
</dbReference>